<dbReference type="CDD" id="cd03215">
    <property type="entry name" value="ABC_Carb_Monos_II"/>
    <property type="match status" value="1"/>
</dbReference>
<dbReference type="InterPro" id="IPR027417">
    <property type="entry name" value="P-loop_NTPase"/>
</dbReference>
<dbReference type="Pfam" id="PF00005">
    <property type="entry name" value="ABC_tran"/>
    <property type="match status" value="1"/>
</dbReference>
<evidence type="ECO:0000256" key="3">
    <source>
        <dbReference type="ARBA" id="ARBA00022741"/>
    </source>
</evidence>
<reference evidence="6 7" key="1">
    <citation type="submission" date="2017-04" db="EMBL/GenBank/DDBJ databases">
        <title>Novel microbial lineages endemic to geothermal iron-oxide mats fill important gaps in the evolutionary history of Archaea.</title>
        <authorList>
            <person name="Jay Z.J."/>
            <person name="Beam J.P."/>
            <person name="Dlakic M."/>
            <person name="Rusch D.B."/>
            <person name="Kozubal M.A."/>
            <person name="Inskeep W.P."/>
        </authorList>
    </citation>
    <scope>NUCLEOTIDE SEQUENCE [LARGE SCALE GENOMIC DNA]</scope>
    <source>
        <strain evidence="6">BE_D</strain>
    </source>
</reference>
<keyword evidence="1" id="KW-0813">Transport</keyword>
<evidence type="ECO:0000256" key="1">
    <source>
        <dbReference type="ARBA" id="ARBA00022448"/>
    </source>
</evidence>
<dbReference type="PROSITE" id="PS50893">
    <property type="entry name" value="ABC_TRANSPORTER_2"/>
    <property type="match status" value="1"/>
</dbReference>
<keyword evidence="3" id="KW-0547">Nucleotide-binding</keyword>
<dbReference type="Gene3D" id="3.40.50.300">
    <property type="entry name" value="P-loop containing nucleotide triphosphate hydrolases"/>
    <property type="match status" value="2"/>
</dbReference>
<dbReference type="SUPFAM" id="SSF52540">
    <property type="entry name" value="P-loop containing nucleoside triphosphate hydrolases"/>
    <property type="match status" value="2"/>
</dbReference>
<dbReference type="AlphaFoldDB" id="A0A2R6C667"/>
<organism evidence="6 7">
    <name type="scientific">Candidatus Marsarchaeota G2 archaeon BE_D</name>
    <dbReference type="NCBI Taxonomy" id="1978158"/>
    <lineage>
        <taxon>Archaea</taxon>
        <taxon>Candidatus Marsarchaeota</taxon>
        <taxon>Candidatus Marsarchaeota group 2</taxon>
    </lineage>
</organism>
<keyword evidence="2" id="KW-0677">Repeat</keyword>
<dbReference type="PROSITE" id="PS00211">
    <property type="entry name" value="ABC_TRANSPORTER_1"/>
    <property type="match status" value="1"/>
</dbReference>
<accession>A0A2R6C667</accession>
<comment type="caution">
    <text evidence="6">The sequence shown here is derived from an EMBL/GenBank/DDBJ whole genome shotgun (WGS) entry which is preliminary data.</text>
</comment>
<feature type="domain" description="ABC transporter" evidence="5">
    <location>
        <begin position="131"/>
        <end position="371"/>
    </location>
</feature>
<evidence type="ECO:0000313" key="6">
    <source>
        <dbReference type="EMBL" id="PSO06344.1"/>
    </source>
</evidence>
<dbReference type="InterPro" id="IPR003439">
    <property type="entry name" value="ABC_transporter-like_ATP-bd"/>
</dbReference>
<sequence length="373" mass="41919">MDLDTKVGLLTSGQKQKLEIIKALESGAKVLLLDEPTSVLAQQERETFFKELSNLSQQKGISMMVTTHKLEDAVRYSHRIIVLRNGKLIMDKLNQDLTINELTLAMFGEEIKKRKLMENFQPLNKESNLLLKVQDLFVPGDLAEYIVKGVSFEIYKAEVLGIIGIAGNGQVELADAIVGIRKPSSGRIIPYGRLRDSKGEINKSRLGYISDDPLRNCLSKEMSVRDNLLISTIDKYSRRFIINWKEAFQNINLLIKDFQIKCGSPFSPLMELSGGNIQKVVVARETTRDIDLLVAVHPARGLDERTSYFVYDEIKKLSRKGIGVLFISEDIDEVLYVSDRIGVMYEGKLSEVKPKNNVSKYSLGSLMVGGKLS</sequence>
<evidence type="ECO:0000259" key="5">
    <source>
        <dbReference type="PROSITE" id="PS50893"/>
    </source>
</evidence>
<dbReference type="GO" id="GO:0016887">
    <property type="term" value="F:ATP hydrolysis activity"/>
    <property type="evidence" value="ECO:0007669"/>
    <property type="project" value="InterPro"/>
</dbReference>
<name>A0A2R6C667_9ARCH</name>
<evidence type="ECO:0000313" key="7">
    <source>
        <dbReference type="Proteomes" id="UP000242015"/>
    </source>
</evidence>
<keyword evidence="4" id="KW-0067">ATP-binding</keyword>
<proteinExistence type="predicted"/>
<dbReference type="InterPro" id="IPR017871">
    <property type="entry name" value="ABC_transporter-like_CS"/>
</dbReference>
<dbReference type="Proteomes" id="UP000242015">
    <property type="component" value="Unassembled WGS sequence"/>
</dbReference>
<dbReference type="EMBL" id="NEXF01000521">
    <property type="protein sequence ID" value="PSO06344.1"/>
    <property type="molecule type" value="Genomic_DNA"/>
</dbReference>
<evidence type="ECO:0000256" key="2">
    <source>
        <dbReference type="ARBA" id="ARBA00022737"/>
    </source>
</evidence>
<dbReference type="InterPro" id="IPR050107">
    <property type="entry name" value="ABC_carbohydrate_import_ATPase"/>
</dbReference>
<dbReference type="PANTHER" id="PTHR43790:SF9">
    <property type="entry name" value="GALACTOFURANOSE TRANSPORTER ATP-BINDING PROTEIN YTFR"/>
    <property type="match status" value="1"/>
</dbReference>
<protein>
    <recommendedName>
        <fullName evidence="5">ABC transporter domain-containing protein</fullName>
    </recommendedName>
</protein>
<gene>
    <name evidence="6" type="ORF">B9Q04_16550</name>
</gene>
<dbReference type="GO" id="GO:0005524">
    <property type="term" value="F:ATP binding"/>
    <property type="evidence" value="ECO:0007669"/>
    <property type="project" value="UniProtKB-KW"/>
</dbReference>
<evidence type="ECO:0000256" key="4">
    <source>
        <dbReference type="ARBA" id="ARBA00022840"/>
    </source>
</evidence>
<dbReference type="PANTHER" id="PTHR43790">
    <property type="entry name" value="CARBOHYDRATE TRANSPORT ATP-BINDING PROTEIN MG119-RELATED"/>
    <property type="match status" value="1"/>
</dbReference>